<dbReference type="InterPro" id="IPR011009">
    <property type="entry name" value="Kinase-like_dom_sf"/>
</dbReference>
<feature type="transmembrane region" description="Helical" evidence="6">
    <location>
        <begin position="65"/>
        <end position="85"/>
    </location>
</feature>
<keyword evidence="9" id="KW-1185">Reference proteome</keyword>
<name>A0ABQ5UEZ7_9HYPH</name>
<dbReference type="Proteomes" id="UP001161406">
    <property type="component" value="Unassembled WGS sequence"/>
</dbReference>
<evidence type="ECO:0000256" key="2">
    <source>
        <dbReference type="ARBA" id="ARBA00022475"/>
    </source>
</evidence>
<feature type="transmembrane region" description="Helical" evidence="6">
    <location>
        <begin position="204"/>
        <end position="224"/>
    </location>
</feature>
<feature type="transmembrane region" description="Helical" evidence="6">
    <location>
        <begin position="313"/>
        <end position="340"/>
    </location>
</feature>
<evidence type="ECO:0000259" key="7">
    <source>
        <dbReference type="Pfam" id="PF01636"/>
    </source>
</evidence>
<comment type="caution">
    <text evidence="8">The sequence shown here is derived from an EMBL/GenBank/DDBJ whole genome shotgun (WGS) entry which is preliminary data.</text>
</comment>
<keyword evidence="3 6" id="KW-0812">Transmembrane</keyword>
<dbReference type="Pfam" id="PF01636">
    <property type="entry name" value="APH"/>
    <property type="match status" value="1"/>
</dbReference>
<gene>
    <name evidence="8" type="ORF">GCM10007913_25860</name>
</gene>
<feature type="domain" description="Aminoglycoside phosphotransferase" evidence="7">
    <location>
        <begin position="549"/>
        <end position="706"/>
    </location>
</feature>
<accession>A0ABQ5UEZ7</accession>
<feature type="transmembrane region" description="Helical" evidence="6">
    <location>
        <begin position="141"/>
        <end position="158"/>
    </location>
</feature>
<feature type="transmembrane region" description="Helical" evidence="6">
    <location>
        <begin position="438"/>
        <end position="458"/>
    </location>
</feature>
<feature type="transmembrane region" description="Helical" evidence="6">
    <location>
        <begin position="245"/>
        <end position="270"/>
    </location>
</feature>
<evidence type="ECO:0000313" key="8">
    <source>
        <dbReference type="EMBL" id="GLQ10654.1"/>
    </source>
</evidence>
<dbReference type="EMBL" id="BSNG01000001">
    <property type="protein sequence ID" value="GLQ10654.1"/>
    <property type="molecule type" value="Genomic_DNA"/>
</dbReference>
<feature type="transmembrane region" description="Helical" evidence="6">
    <location>
        <begin position="105"/>
        <end position="129"/>
    </location>
</feature>
<dbReference type="PANTHER" id="PTHR30250">
    <property type="entry name" value="PST FAMILY PREDICTED COLANIC ACID TRANSPORTER"/>
    <property type="match status" value="1"/>
</dbReference>
<feature type="transmembrane region" description="Helical" evidence="6">
    <location>
        <begin position="35"/>
        <end position="59"/>
    </location>
</feature>
<dbReference type="Gene3D" id="3.90.1200.10">
    <property type="match status" value="1"/>
</dbReference>
<keyword evidence="5 6" id="KW-0472">Membrane</keyword>
<keyword evidence="2" id="KW-1003">Cell membrane</keyword>
<feature type="transmembrane region" description="Helical" evidence="6">
    <location>
        <begin position="412"/>
        <end position="431"/>
    </location>
</feature>
<evidence type="ECO:0000256" key="6">
    <source>
        <dbReference type="SAM" id="Phobius"/>
    </source>
</evidence>
<dbReference type="PANTHER" id="PTHR30250:SF11">
    <property type="entry name" value="O-ANTIGEN TRANSPORTER-RELATED"/>
    <property type="match status" value="1"/>
</dbReference>
<evidence type="ECO:0000256" key="5">
    <source>
        <dbReference type="ARBA" id="ARBA00023136"/>
    </source>
</evidence>
<dbReference type="InterPro" id="IPR050833">
    <property type="entry name" value="Poly_Biosynth_Transport"/>
</dbReference>
<evidence type="ECO:0000256" key="3">
    <source>
        <dbReference type="ARBA" id="ARBA00022692"/>
    </source>
</evidence>
<organism evidence="8 9">
    <name type="scientific">Devosia yakushimensis</name>
    <dbReference type="NCBI Taxonomy" id="470028"/>
    <lineage>
        <taxon>Bacteria</taxon>
        <taxon>Pseudomonadati</taxon>
        <taxon>Pseudomonadota</taxon>
        <taxon>Alphaproteobacteria</taxon>
        <taxon>Hyphomicrobiales</taxon>
        <taxon>Devosiaceae</taxon>
        <taxon>Devosia</taxon>
    </lineage>
</organism>
<feature type="transmembrane region" description="Helical" evidence="6">
    <location>
        <begin position="276"/>
        <end position="301"/>
    </location>
</feature>
<evidence type="ECO:0000256" key="4">
    <source>
        <dbReference type="ARBA" id="ARBA00022989"/>
    </source>
</evidence>
<proteinExistence type="predicted"/>
<evidence type="ECO:0000313" key="9">
    <source>
        <dbReference type="Proteomes" id="UP001161406"/>
    </source>
</evidence>
<comment type="subcellular location">
    <subcellularLocation>
        <location evidence="1">Cell membrane</location>
        <topology evidence="1">Multi-pass membrane protein</topology>
    </subcellularLocation>
</comment>
<feature type="transmembrane region" description="Helical" evidence="6">
    <location>
        <begin position="178"/>
        <end position="198"/>
    </location>
</feature>
<evidence type="ECO:0000256" key="1">
    <source>
        <dbReference type="ARBA" id="ARBA00004651"/>
    </source>
</evidence>
<dbReference type="SUPFAM" id="SSF56112">
    <property type="entry name" value="Protein kinase-like (PK-like)"/>
    <property type="match status" value="1"/>
</dbReference>
<dbReference type="InterPro" id="IPR002575">
    <property type="entry name" value="Aminoglycoside_PTrfase"/>
</dbReference>
<feature type="transmembrane region" description="Helical" evidence="6">
    <location>
        <begin position="352"/>
        <end position="374"/>
    </location>
</feature>
<sequence>MTANSSDLPFRPSRMRRRSGLTMLSFPSPLVRNGYALIASAAVTSALGIVFWVIAARVYSEEQVGIGGVLISVLLTLSSIAQLNFANSLNRFVPAAGTRAGNLILFAYGAAAAASIVVALGFLVAIDLLVPELHFLTNSPLLAACFIVAVAVWTIFALQDSALAGLRRSIWVTIENSLYAVVKIILLIVFAGISVAGLSIFAAWTVPLLLFVGLVNYLIFWKFLPEHGQAAGNIDLSMRTMVRFFGWDYLGGLMTTVAMGVAPVLVLSHLGPEANASYHLCWLIIYSLYLIGRSMGISLLAESTVDLRRLPTLAADAFIHTMLPLGGSAIAIAIAAPLLLQAFGPSYARDGAGLLQVLALSTIPWGLVTIFLAIARAYGWMRTIAVVQLATMILVLGLGSLLLQPLGVLGMGLAWLAAHSLVLTAIAAVLIKRNGLEGVLGWSLAAASSLARILTGFAGSRTAAPLDPALAPDLAIALRATGQSDAAHWRVAGRIPSQSGMTVLALLDTTASDKPNPVAILKVAKGPEQTASLKRSLVRSTAIADDPGLAMLPFVIPKVLATHRTEAALLVIEQAIAGIDGRQVLRNDKQRPMALAAAAGAIAALHNATATPRQIDTAWLDRWIARPLGRLRASPTLLLARPARDRALHVLAQEQQAFWLGTRQQVGMCHGDYSPGNLLFSPPQPNKATTVAGLVDWDRACNDAPAGLDQCHLALTCRMLVHDAELGAVVRELLANPRLDEDEQSWIGAGQDCGWSMDAAAIRAMVVLAWLNHVAANLDKSGHYAGSRLWLAYNIDWVLRAFAEE</sequence>
<keyword evidence="4 6" id="KW-1133">Transmembrane helix</keyword>
<protein>
    <recommendedName>
        <fullName evidence="7">Aminoglycoside phosphotransferase domain-containing protein</fullName>
    </recommendedName>
</protein>
<feature type="transmembrane region" description="Helical" evidence="6">
    <location>
        <begin position="386"/>
        <end position="406"/>
    </location>
</feature>
<reference evidence="8" key="2">
    <citation type="submission" date="2023-01" db="EMBL/GenBank/DDBJ databases">
        <title>Draft genome sequence of Devosia yakushimensis strain NBRC 103855.</title>
        <authorList>
            <person name="Sun Q."/>
            <person name="Mori K."/>
        </authorList>
    </citation>
    <scope>NUCLEOTIDE SEQUENCE</scope>
    <source>
        <strain evidence="8">NBRC 103855</strain>
    </source>
</reference>
<reference evidence="8" key="1">
    <citation type="journal article" date="2014" name="Int. J. Syst. Evol. Microbiol.">
        <title>Complete genome of a new Firmicutes species belonging to the dominant human colonic microbiota ('Ruminococcus bicirculans') reveals two chromosomes and a selective capacity to utilize plant glucans.</title>
        <authorList>
            <consortium name="NISC Comparative Sequencing Program"/>
            <person name="Wegmann U."/>
            <person name="Louis P."/>
            <person name="Goesmann A."/>
            <person name="Henrissat B."/>
            <person name="Duncan S.H."/>
            <person name="Flint H.J."/>
        </authorList>
    </citation>
    <scope>NUCLEOTIDE SEQUENCE</scope>
    <source>
        <strain evidence="8">NBRC 103855</strain>
    </source>
</reference>